<dbReference type="AlphaFoldDB" id="A0A1L7XQM8"/>
<accession>A0A1L7XQM8</accession>
<keyword evidence="2" id="KW-1185">Reference proteome</keyword>
<dbReference type="Gene3D" id="3.80.10.10">
    <property type="entry name" value="Ribonuclease Inhibitor"/>
    <property type="match status" value="1"/>
</dbReference>
<gene>
    <name evidence="1" type="ORF">PAC_17242</name>
</gene>
<dbReference type="OrthoDB" id="3945550at2759"/>
<evidence type="ECO:0008006" key="3">
    <source>
        <dbReference type="Google" id="ProtNLM"/>
    </source>
</evidence>
<sequence length="586" mass="67761">MAPRLGSLSDELLLMILEEVNLNCYHRAWSLKKKVNQTSPHSLLNVCLVSQQLCRLASSLIYQQVSIPANKIQDDDQNPAEEIRYTFEANVVAHTRHLTVDNSMNWSAFRNLLPRMQRLETITWHFWETPFPAIIKRVLSKQLPDVKLYIEEFSIGYRTDDEDVQKADLNLLKSLVGIPNIHAAKVEINYEHPVSMRWLKDVLLSSKKLEILHLTLPRNRDGRIEWGHDDLGVYDLCIEDGEQLENLKELVYECRCYDFKKIVPISFFNWSKIRHLELRGHVLRYYVDYLRTQDVYFQTLVLEFIATCGYRVDGDKIVDDFITQLHGLERLELANPYDQLPVSTIALHGNTLKSLSIRFIRRSVDPYSFLGLTLPYEVPQLESLNVSCPHITSLALDVGLTDFLPYDILAALSRFPNLTSLRVYCTFADLGTYYASHYDRRLHPDKNLPHVHTDRLTVRHMFSYISAHKIGEPFERLEVMFGNFPRSMARITMRPADQERPNVLFICHKDEDGNAAVEDDVTDNEDPGWDGYFNAERLKNSPGQTWPENLEDIMAAEEEADRVLKSIDVPIEEVEEDGTDSLFGES</sequence>
<dbReference type="EMBL" id="FJOG01000043">
    <property type="protein sequence ID" value="CZR67343.1"/>
    <property type="molecule type" value="Genomic_DNA"/>
</dbReference>
<proteinExistence type="predicted"/>
<protein>
    <recommendedName>
        <fullName evidence="3">F-box domain-containing protein</fullName>
    </recommendedName>
</protein>
<name>A0A1L7XQM8_9HELO</name>
<evidence type="ECO:0000313" key="1">
    <source>
        <dbReference type="EMBL" id="CZR67343.1"/>
    </source>
</evidence>
<dbReference type="Proteomes" id="UP000184330">
    <property type="component" value="Unassembled WGS sequence"/>
</dbReference>
<reference evidence="1 2" key="1">
    <citation type="submission" date="2016-03" db="EMBL/GenBank/DDBJ databases">
        <authorList>
            <person name="Ploux O."/>
        </authorList>
    </citation>
    <scope>NUCLEOTIDE SEQUENCE [LARGE SCALE GENOMIC DNA]</scope>
    <source>
        <strain evidence="1 2">UAMH 11012</strain>
    </source>
</reference>
<evidence type="ECO:0000313" key="2">
    <source>
        <dbReference type="Proteomes" id="UP000184330"/>
    </source>
</evidence>
<organism evidence="1 2">
    <name type="scientific">Phialocephala subalpina</name>
    <dbReference type="NCBI Taxonomy" id="576137"/>
    <lineage>
        <taxon>Eukaryota</taxon>
        <taxon>Fungi</taxon>
        <taxon>Dikarya</taxon>
        <taxon>Ascomycota</taxon>
        <taxon>Pezizomycotina</taxon>
        <taxon>Leotiomycetes</taxon>
        <taxon>Helotiales</taxon>
        <taxon>Mollisiaceae</taxon>
        <taxon>Phialocephala</taxon>
        <taxon>Phialocephala fortinii species complex</taxon>
    </lineage>
</organism>
<dbReference type="InterPro" id="IPR032675">
    <property type="entry name" value="LRR_dom_sf"/>
</dbReference>
<dbReference type="SUPFAM" id="SSF52047">
    <property type="entry name" value="RNI-like"/>
    <property type="match status" value="1"/>
</dbReference>